<dbReference type="Proteomes" id="UP000053477">
    <property type="component" value="Unassembled WGS sequence"/>
</dbReference>
<dbReference type="InterPro" id="IPR002893">
    <property type="entry name" value="Znf_MYND"/>
</dbReference>
<dbReference type="OrthoDB" id="265717at2759"/>
<dbReference type="STRING" id="27342.A0A0H2RZW2"/>
<dbReference type="Pfam" id="PF01753">
    <property type="entry name" value="zf-MYND"/>
    <property type="match status" value="1"/>
</dbReference>
<keyword evidence="7" id="KW-1185">Reference proteome</keyword>
<keyword evidence="1" id="KW-0479">Metal-binding</keyword>
<keyword evidence="2 4" id="KW-0863">Zinc-finger</keyword>
<evidence type="ECO:0000256" key="2">
    <source>
        <dbReference type="ARBA" id="ARBA00022771"/>
    </source>
</evidence>
<gene>
    <name evidence="6" type="ORF">SCHPADRAFT_996134</name>
</gene>
<dbReference type="AlphaFoldDB" id="A0A0H2RZW2"/>
<accession>A0A0H2RZW2</accession>
<evidence type="ECO:0000313" key="6">
    <source>
        <dbReference type="EMBL" id="KLO15018.1"/>
    </source>
</evidence>
<dbReference type="InParanoid" id="A0A0H2RZW2"/>
<evidence type="ECO:0000256" key="4">
    <source>
        <dbReference type="PROSITE-ProRule" id="PRU00134"/>
    </source>
</evidence>
<evidence type="ECO:0000259" key="5">
    <source>
        <dbReference type="PROSITE" id="PS50865"/>
    </source>
</evidence>
<organism evidence="6 7">
    <name type="scientific">Schizopora paradoxa</name>
    <dbReference type="NCBI Taxonomy" id="27342"/>
    <lineage>
        <taxon>Eukaryota</taxon>
        <taxon>Fungi</taxon>
        <taxon>Dikarya</taxon>
        <taxon>Basidiomycota</taxon>
        <taxon>Agaricomycotina</taxon>
        <taxon>Agaricomycetes</taxon>
        <taxon>Hymenochaetales</taxon>
        <taxon>Schizoporaceae</taxon>
        <taxon>Schizopora</taxon>
    </lineage>
</organism>
<protein>
    <recommendedName>
        <fullName evidence="5">MYND-type domain-containing protein</fullName>
    </recommendedName>
</protein>
<evidence type="ECO:0000256" key="3">
    <source>
        <dbReference type="ARBA" id="ARBA00022833"/>
    </source>
</evidence>
<keyword evidence="3" id="KW-0862">Zinc</keyword>
<reference evidence="6 7" key="1">
    <citation type="submission" date="2015-04" db="EMBL/GenBank/DDBJ databases">
        <title>Complete genome sequence of Schizopora paradoxa KUC8140, a cosmopolitan wood degrader in East Asia.</title>
        <authorList>
            <consortium name="DOE Joint Genome Institute"/>
            <person name="Min B."/>
            <person name="Park H."/>
            <person name="Jang Y."/>
            <person name="Kim J.-J."/>
            <person name="Kim K.H."/>
            <person name="Pangilinan J."/>
            <person name="Lipzen A."/>
            <person name="Riley R."/>
            <person name="Grigoriev I.V."/>
            <person name="Spatafora J.W."/>
            <person name="Choi I.-G."/>
        </authorList>
    </citation>
    <scope>NUCLEOTIDE SEQUENCE [LARGE SCALE GENOMIC DNA]</scope>
    <source>
        <strain evidence="6 7">KUC8140</strain>
    </source>
</reference>
<dbReference type="SUPFAM" id="SSF144232">
    <property type="entry name" value="HIT/MYND zinc finger-like"/>
    <property type="match status" value="1"/>
</dbReference>
<evidence type="ECO:0000313" key="7">
    <source>
        <dbReference type="Proteomes" id="UP000053477"/>
    </source>
</evidence>
<sequence length="676" mass="76329">MSSSDDEPQETGRIADARVGGQLVRSQAYEAGRDANPDLEQYSEVSRLSTCTAGEALEGALKGYLPLVKLLSDEFPHSLSLLKPNVVKVLFSHLDASKVPSFDFLPPSTAYTEIGDGAVTFLSQDIERARTVIWGFKDVYYGEECFDLAGGWQSFAPVLLSSWFGIYRWIEYFFQAVIEMDLGDDDFKLSFIEGSIHLFVFFSWIDEVHDFLARTSGAMTLLTKIWLQHHRFPKADPLDSLTLMNLIRPSKKREINEMAEAVDGGALALVQEILEPFREFLSSPSSILECRILSLLPVFTIYACRPRNALCRELLMNNGVRELIKSYLHCITNPMSFKGRVCIVEAPGDIFEFFGELWKSTPGHTWVVQAFRSGLLELFIRCWDFFPAMDEDINEEVTDGFLEFSMRYLVVLPVLQAASAAIREVHDKLDTKTRIALAPPRVSNAWRKFEYTVNDLLQIGGNLIEFRLEKFASICDFCIGYAGEVKKCQGCERAFYCSRKCQAQAWNSDGGHRAVCKTSTLINNGLNTDVHREMLLKVAMKELERNIDALLRTPVPSLKSFPSTEEVESIGILIFLAYPRRAFMKSAVPGDDWLENDDVVYEPDPNANRSTLSRVKLSKKATASLKVAMSRGMAARVERYEVPNFWAALKGDGVAKETPKLWIVRAVQRLDDNEYL</sequence>
<dbReference type="EMBL" id="KQ085935">
    <property type="protein sequence ID" value="KLO15018.1"/>
    <property type="molecule type" value="Genomic_DNA"/>
</dbReference>
<feature type="domain" description="MYND-type" evidence="5">
    <location>
        <begin position="475"/>
        <end position="516"/>
    </location>
</feature>
<dbReference type="Gene3D" id="6.10.140.2220">
    <property type="match status" value="1"/>
</dbReference>
<proteinExistence type="predicted"/>
<dbReference type="GO" id="GO:0008270">
    <property type="term" value="F:zinc ion binding"/>
    <property type="evidence" value="ECO:0007669"/>
    <property type="project" value="UniProtKB-KW"/>
</dbReference>
<name>A0A0H2RZW2_9AGAM</name>
<dbReference type="PROSITE" id="PS50865">
    <property type="entry name" value="ZF_MYND_2"/>
    <property type="match status" value="1"/>
</dbReference>
<evidence type="ECO:0000256" key="1">
    <source>
        <dbReference type="ARBA" id="ARBA00022723"/>
    </source>
</evidence>